<reference evidence="1 2" key="1">
    <citation type="submission" date="2020-08" db="EMBL/GenBank/DDBJ databases">
        <title>Genomic Encyclopedia of Type Strains, Phase IV (KMG-V): Genome sequencing to study the core and pangenomes of soil and plant-associated prokaryotes.</title>
        <authorList>
            <person name="Whitman W."/>
        </authorList>
    </citation>
    <scope>NUCLEOTIDE SEQUENCE [LARGE SCALE GENOMIC DNA]</scope>
    <source>
        <strain evidence="1 2">SEMIA 4087</strain>
    </source>
</reference>
<gene>
    <name evidence="1" type="ORF">GGD56_007128</name>
</gene>
<sequence>MSIEDHLDGRRMLAVLGSLRNRSEMHHQPGHENSPLRMLIHMPCADYILERVREGERIFADETTLPTLAPGSGKTTKA</sequence>
<organism evidence="1 2">
    <name type="scientific">Rhizobium mongolense</name>
    <dbReference type="NCBI Taxonomy" id="57676"/>
    <lineage>
        <taxon>Bacteria</taxon>
        <taxon>Pseudomonadati</taxon>
        <taxon>Pseudomonadota</taxon>
        <taxon>Alphaproteobacteria</taxon>
        <taxon>Hyphomicrobiales</taxon>
        <taxon>Rhizobiaceae</taxon>
        <taxon>Rhizobium/Agrobacterium group</taxon>
        <taxon>Rhizobium</taxon>
    </lineage>
</organism>
<dbReference type="EMBL" id="JACIFX010000031">
    <property type="protein sequence ID" value="MBB4233224.1"/>
    <property type="molecule type" value="Genomic_DNA"/>
</dbReference>
<dbReference type="Proteomes" id="UP000551353">
    <property type="component" value="Unassembled WGS sequence"/>
</dbReference>
<name>A0ABR6J0N1_9HYPH</name>
<keyword evidence="2" id="KW-1185">Reference proteome</keyword>
<accession>A0ABR6J0N1</accession>
<evidence type="ECO:0000313" key="1">
    <source>
        <dbReference type="EMBL" id="MBB4233224.1"/>
    </source>
</evidence>
<comment type="caution">
    <text evidence="1">The sequence shown here is derived from an EMBL/GenBank/DDBJ whole genome shotgun (WGS) entry which is preliminary data.</text>
</comment>
<proteinExistence type="predicted"/>
<protein>
    <submittedName>
        <fullName evidence="1">Uncharacterized protein</fullName>
    </submittedName>
</protein>
<evidence type="ECO:0000313" key="2">
    <source>
        <dbReference type="Proteomes" id="UP000551353"/>
    </source>
</evidence>